<organism evidence="7 8">
    <name type="scientific">Paenibacillus montanisoli</name>
    <dbReference type="NCBI Taxonomy" id="2081970"/>
    <lineage>
        <taxon>Bacteria</taxon>
        <taxon>Bacillati</taxon>
        <taxon>Bacillota</taxon>
        <taxon>Bacilli</taxon>
        <taxon>Bacillales</taxon>
        <taxon>Paenibacillaceae</taxon>
        <taxon>Paenibacillus</taxon>
    </lineage>
</organism>
<keyword evidence="4" id="KW-0812">Transmembrane</keyword>
<evidence type="ECO:0000256" key="1">
    <source>
        <dbReference type="ARBA" id="ARBA00004370"/>
    </source>
</evidence>
<dbReference type="EMBL" id="QLUW01000003">
    <property type="protein sequence ID" value="RAP75550.1"/>
    <property type="molecule type" value="Genomic_DNA"/>
</dbReference>
<feature type="domain" description="Penicillin-binding protein dimerisation" evidence="6">
    <location>
        <begin position="66"/>
        <end position="221"/>
    </location>
</feature>
<evidence type="ECO:0000259" key="6">
    <source>
        <dbReference type="Pfam" id="PF03717"/>
    </source>
</evidence>
<accession>A0A328TYT3</accession>
<dbReference type="GO" id="GO:0071972">
    <property type="term" value="F:peptidoglycan L,D-transpeptidase activity"/>
    <property type="evidence" value="ECO:0007669"/>
    <property type="project" value="TreeGrafter"/>
</dbReference>
<reference evidence="7 8" key="1">
    <citation type="submission" date="2018-06" db="EMBL/GenBank/DDBJ databases">
        <title>Paenibacillus montanisoli sp. nov., isolated from mountain area soil.</title>
        <authorList>
            <person name="Wu M."/>
        </authorList>
    </citation>
    <scope>NUCLEOTIDE SEQUENCE [LARGE SCALE GENOMIC DNA]</scope>
    <source>
        <strain evidence="7 8">RA17</strain>
    </source>
</reference>
<dbReference type="OrthoDB" id="2985542at2"/>
<evidence type="ECO:0000256" key="3">
    <source>
        <dbReference type="ARBA" id="ARBA00023136"/>
    </source>
</evidence>
<dbReference type="GO" id="GO:0071555">
    <property type="term" value="P:cell wall organization"/>
    <property type="evidence" value="ECO:0007669"/>
    <property type="project" value="TreeGrafter"/>
</dbReference>
<dbReference type="InterPro" id="IPR012338">
    <property type="entry name" value="Beta-lactam/transpept-like"/>
</dbReference>
<dbReference type="RefSeq" id="WP_112883944.1">
    <property type="nucleotide sequence ID" value="NZ_QLUW01000003.1"/>
</dbReference>
<feature type="transmembrane region" description="Helical" evidence="4">
    <location>
        <begin position="12"/>
        <end position="33"/>
    </location>
</feature>
<name>A0A328TYT3_9BACL</name>
<protein>
    <submittedName>
        <fullName evidence="7">Penicillin-binding protein</fullName>
    </submittedName>
</protein>
<dbReference type="GO" id="GO:0005886">
    <property type="term" value="C:plasma membrane"/>
    <property type="evidence" value="ECO:0007669"/>
    <property type="project" value="TreeGrafter"/>
</dbReference>
<dbReference type="AlphaFoldDB" id="A0A328TYT3"/>
<dbReference type="Gene3D" id="3.90.1310.10">
    <property type="entry name" value="Penicillin-binding protein 2a (Domain 2)"/>
    <property type="match status" value="1"/>
</dbReference>
<dbReference type="PANTHER" id="PTHR30627:SF24">
    <property type="entry name" value="PENICILLIN-BINDING PROTEIN 4B"/>
    <property type="match status" value="1"/>
</dbReference>
<dbReference type="GO" id="GO:0008658">
    <property type="term" value="F:penicillin binding"/>
    <property type="evidence" value="ECO:0007669"/>
    <property type="project" value="InterPro"/>
</dbReference>
<keyword evidence="8" id="KW-1185">Reference proteome</keyword>
<evidence type="ECO:0000256" key="2">
    <source>
        <dbReference type="ARBA" id="ARBA00007171"/>
    </source>
</evidence>
<dbReference type="Proteomes" id="UP000249260">
    <property type="component" value="Unassembled WGS sequence"/>
</dbReference>
<dbReference type="Gene3D" id="3.40.710.10">
    <property type="entry name" value="DD-peptidase/beta-lactamase superfamily"/>
    <property type="match status" value="1"/>
</dbReference>
<comment type="caution">
    <text evidence="7">The sequence shown here is derived from an EMBL/GenBank/DDBJ whole genome shotgun (WGS) entry which is preliminary data.</text>
</comment>
<sequence length="609" mass="66879">MSAERRRNRQQRIFIVLIGLSAVALLFVLRIGWLQLMPSKPASATSAHWKQESVAQRERGLVLDTGRGDFYDRNGLPLTGETYEALAVFPLQMKARASSPHEMAKLAAALGVRQDVLEQWMQELKEPAFWRKDGEDKPHRLTAEELRSIRALHINGVRLLPYRNRYLSASGIKHAIGYVSQHPELLRADYGKRLEKHTMRLTDQTGGSGLERSFDRLLQGTGPTTVSYFTDGTDKPLHGLDLRLTSPSNPYYPVKVKTTMDLGIQNRLEKYMDGKRLKEGAVVVLDAQSGDIVSMISRPQLPQAASIDAGGTDAANHAVRAVTPGSIFKLITEAAALEARVTDDREQFYCSGDYGRYGLHCWREGGHGHVTLQEALAGSCNVVFATLAERLSARQILVTADQLGIGRQVGWSSKGVFAPLGKPLRQFAEEEAGMVFTGLSAVRDGGQLAQTGIGQRDVMISPLQAANLIVTLLHNGRVQEPRLASEIRYANGQLLAKLPRHAADSQYGRIHAGTARTLLRGMEAVVEYGTGRAISEGSWAVAGKSGTAQIRREGAQRVNQWFVGYGPIEEPRYAVAVLSENRTPGTSNQAAILFRGIMDILAELSSQKR</sequence>
<evidence type="ECO:0000256" key="4">
    <source>
        <dbReference type="SAM" id="Phobius"/>
    </source>
</evidence>
<feature type="domain" description="Penicillin-binding protein transpeptidase" evidence="5">
    <location>
        <begin position="280"/>
        <end position="599"/>
    </location>
</feature>
<keyword evidence="4" id="KW-1133">Transmembrane helix</keyword>
<evidence type="ECO:0000259" key="5">
    <source>
        <dbReference type="Pfam" id="PF00905"/>
    </source>
</evidence>
<dbReference type="InterPro" id="IPR050515">
    <property type="entry name" value="Beta-lactam/transpept"/>
</dbReference>
<comment type="similarity">
    <text evidence="2">Belongs to the transpeptidase family.</text>
</comment>
<evidence type="ECO:0000313" key="7">
    <source>
        <dbReference type="EMBL" id="RAP75550.1"/>
    </source>
</evidence>
<keyword evidence="3 4" id="KW-0472">Membrane</keyword>
<gene>
    <name evidence="7" type="ORF">DL346_19640</name>
</gene>
<dbReference type="Pfam" id="PF00905">
    <property type="entry name" value="Transpeptidase"/>
    <property type="match status" value="1"/>
</dbReference>
<dbReference type="SUPFAM" id="SSF56519">
    <property type="entry name" value="Penicillin binding protein dimerisation domain"/>
    <property type="match status" value="1"/>
</dbReference>
<dbReference type="InterPro" id="IPR001460">
    <property type="entry name" value="PCN-bd_Tpept"/>
</dbReference>
<dbReference type="InterPro" id="IPR005311">
    <property type="entry name" value="PBP_dimer"/>
</dbReference>
<dbReference type="SUPFAM" id="SSF56601">
    <property type="entry name" value="beta-lactamase/transpeptidase-like"/>
    <property type="match status" value="1"/>
</dbReference>
<proteinExistence type="inferred from homology"/>
<dbReference type="PANTHER" id="PTHR30627">
    <property type="entry name" value="PEPTIDOGLYCAN D,D-TRANSPEPTIDASE"/>
    <property type="match status" value="1"/>
</dbReference>
<dbReference type="Pfam" id="PF03717">
    <property type="entry name" value="PBP_dimer"/>
    <property type="match status" value="1"/>
</dbReference>
<comment type="subcellular location">
    <subcellularLocation>
        <location evidence="1">Membrane</location>
    </subcellularLocation>
</comment>
<dbReference type="InterPro" id="IPR036138">
    <property type="entry name" value="PBP_dimer_sf"/>
</dbReference>
<evidence type="ECO:0000313" key="8">
    <source>
        <dbReference type="Proteomes" id="UP000249260"/>
    </source>
</evidence>